<evidence type="ECO:0000256" key="3">
    <source>
        <dbReference type="ARBA" id="ARBA00022692"/>
    </source>
</evidence>
<evidence type="ECO:0000256" key="1">
    <source>
        <dbReference type="ARBA" id="ARBA00004651"/>
    </source>
</evidence>
<keyword evidence="5 6" id="KW-0472">Membrane</keyword>
<evidence type="ECO:0000313" key="8">
    <source>
        <dbReference type="EMBL" id="OHB16396.1"/>
    </source>
</evidence>
<comment type="caution">
    <text evidence="6">Lacks conserved residue(s) required for the propagation of feature annotation.</text>
</comment>
<feature type="transmembrane region" description="Helical" evidence="6">
    <location>
        <begin position="71"/>
        <end position="101"/>
    </location>
</feature>
<name>A0A1G2V434_9BACT</name>
<dbReference type="Proteomes" id="UP000177697">
    <property type="component" value="Unassembled WGS sequence"/>
</dbReference>
<sequence length="190" mass="21721">MNRWQKFQKFVFISFLILIILSVIFYQIFAEQIDLSQVRQQLRDFGVWAPAVFIFLYTVGTIFIPSTPFMVVAGILFGFGYGLLYSVIGGFLSSILVFIIARKLGKGWVESILKNKHLKYINKYNKRLENGATWDLIFLRMTPIMPFNVLNILMGISKIKTRNYIVGTLLGLAPSNVLAVYVGAFLTKIF</sequence>
<dbReference type="AlphaFoldDB" id="A0A1G2V434"/>
<keyword evidence="2 6" id="KW-1003">Cell membrane</keyword>
<comment type="subcellular location">
    <subcellularLocation>
        <location evidence="1 6">Cell membrane</location>
        <topology evidence="1 6">Multi-pass membrane protein</topology>
    </subcellularLocation>
</comment>
<dbReference type="InterPro" id="IPR032816">
    <property type="entry name" value="VTT_dom"/>
</dbReference>
<dbReference type="Pfam" id="PF09335">
    <property type="entry name" value="VTT_dom"/>
    <property type="match status" value="1"/>
</dbReference>
<evidence type="ECO:0000256" key="5">
    <source>
        <dbReference type="ARBA" id="ARBA00023136"/>
    </source>
</evidence>
<proteinExistence type="inferred from homology"/>
<keyword evidence="4 6" id="KW-1133">Transmembrane helix</keyword>
<accession>A0A1G2V434</accession>
<dbReference type="EMBL" id="MHWW01000002">
    <property type="protein sequence ID" value="OHB16396.1"/>
    <property type="molecule type" value="Genomic_DNA"/>
</dbReference>
<evidence type="ECO:0000313" key="9">
    <source>
        <dbReference type="Proteomes" id="UP000177697"/>
    </source>
</evidence>
<comment type="similarity">
    <text evidence="6">Belongs to the TVP38/TMEM64 family.</text>
</comment>
<protein>
    <recommendedName>
        <fullName evidence="6">TVP38/TMEM64 family membrane protein</fullName>
    </recommendedName>
</protein>
<dbReference type="PANTHER" id="PTHR12677:SF59">
    <property type="entry name" value="GOLGI APPARATUS MEMBRANE PROTEIN TVP38-RELATED"/>
    <property type="match status" value="1"/>
</dbReference>
<evidence type="ECO:0000256" key="6">
    <source>
        <dbReference type="RuleBase" id="RU366058"/>
    </source>
</evidence>
<comment type="caution">
    <text evidence="8">The sequence shown here is derived from an EMBL/GenBank/DDBJ whole genome shotgun (WGS) entry which is preliminary data.</text>
</comment>
<evidence type="ECO:0000256" key="2">
    <source>
        <dbReference type="ARBA" id="ARBA00022475"/>
    </source>
</evidence>
<organism evidence="8 9">
    <name type="scientific">Candidatus Zambryskibacteria bacterium RIFOXYC1_FULL_39_10</name>
    <dbReference type="NCBI Taxonomy" id="1802779"/>
    <lineage>
        <taxon>Bacteria</taxon>
        <taxon>Candidatus Zambryskiibacteriota</taxon>
    </lineage>
</organism>
<feature type="transmembrane region" description="Helical" evidence="6">
    <location>
        <begin position="12"/>
        <end position="30"/>
    </location>
</feature>
<feature type="transmembrane region" description="Helical" evidence="6">
    <location>
        <begin position="45"/>
        <end position="64"/>
    </location>
</feature>
<evidence type="ECO:0000259" key="7">
    <source>
        <dbReference type="Pfam" id="PF09335"/>
    </source>
</evidence>
<reference evidence="8 9" key="1">
    <citation type="journal article" date="2016" name="Nat. Commun.">
        <title>Thousands of microbial genomes shed light on interconnected biogeochemical processes in an aquifer system.</title>
        <authorList>
            <person name="Anantharaman K."/>
            <person name="Brown C.T."/>
            <person name="Hug L.A."/>
            <person name="Sharon I."/>
            <person name="Castelle C.J."/>
            <person name="Probst A.J."/>
            <person name="Thomas B.C."/>
            <person name="Singh A."/>
            <person name="Wilkins M.J."/>
            <person name="Karaoz U."/>
            <person name="Brodie E.L."/>
            <person name="Williams K.H."/>
            <person name="Hubbard S.S."/>
            <person name="Banfield J.F."/>
        </authorList>
    </citation>
    <scope>NUCLEOTIDE SEQUENCE [LARGE SCALE GENOMIC DNA]</scope>
</reference>
<evidence type="ECO:0000256" key="4">
    <source>
        <dbReference type="ARBA" id="ARBA00022989"/>
    </source>
</evidence>
<dbReference type="GO" id="GO:0005886">
    <property type="term" value="C:plasma membrane"/>
    <property type="evidence" value="ECO:0007669"/>
    <property type="project" value="UniProtKB-SubCell"/>
</dbReference>
<feature type="transmembrane region" description="Helical" evidence="6">
    <location>
        <begin position="164"/>
        <end position="186"/>
    </location>
</feature>
<dbReference type="PANTHER" id="PTHR12677">
    <property type="entry name" value="GOLGI APPARATUS MEMBRANE PROTEIN TVP38-RELATED"/>
    <property type="match status" value="1"/>
</dbReference>
<gene>
    <name evidence="8" type="ORF">A2431_01715</name>
</gene>
<feature type="domain" description="VTT" evidence="7">
    <location>
        <begin position="64"/>
        <end position="184"/>
    </location>
</feature>
<keyword evidence="3 6" id="KW-0812">Transmembrane</keyword>
<dbReference type="InterPro" id="IPR015414">
    <property type="entry name" value="TMEM64"/>
</dbReference>